<name>A0A9X1C976_9FLAO</name>
<comment type="caution">
    <text evidence="1">The sequence shown here is derived from an EMBL/GenBank/DDBJ whole genome shotgun (WGS) entry which is preliminary data.</text>
</comment>
<organism evidence="1 2">
    <name type="scientific">Formosa algae</name>
    <dbReference type="NCBI Taxonomy" id="225843"/>
    <lineage>
        <taxon>Bacteria</taxon>
        <taxon>Pseudomonadati</taxon>
        <taxon>Bacteroidota</taxon>
        <taxon>Flavobacteriia</taxon>
        <taxon>Flavobacteriales</taxon>
        <taxon>Flavobacteriaceae</taxon>
        <taxon>Formosa</taxon>
    </lineage>
</organism>
<dbReference type="RefSeq" id="WP_157486308.1">
    <property type="nucleotide sequence ID" value="NZ_JAGGJQ010000007.1"/>
</dbReference>
<dbReference type="Proteomes" id="UP001138672">
    <property type="component" value="Unassembled WGS sequence"/>
</dbReference>
<evidence type="ECO:0000313" key="2">
    <source>
        <dbReference type="Proteomes" id="UP001138672"/>
    </source>
</evidence>
<dbReference type="EMBL" id="JAGGJQ010000007">
    <property type="protein sequence ID" value="MBP1840586.1"/>
    <property type="molecule type" value="Genomic_DNA"/>
</dbReference>
<gene>
    <name evidence="1" type="ORF">J2Z56_002516</name>
</gene>
<reference evidence="1" key="1">
    <citation type="submission" date="2021-03" db="EMBL/GenBank/DDBJ databases">
        <title>Genomic Encyclopedia of Type Strains, Phase IV (KMG-IV): sequencing the most valuable type-strain genomes for metagenomic binning, comparative biology and taxonomic classification.</title>
        <authorList>
            <person name="Goeker M."/>
        </authorList>
    </citation>
    <scope>NUCLEOTIDE SEQUENCE</scope>
    <source>
        <strain evidence="1">DSM 15523</strain>
    </source>
</reference>
<proteinExistence type="predicted"/>
<protein>
    <submittedName>
        <fullName evidence="1">Uncharacterized protein</fullName>
    </submittedName>
</protein>
<accession>A0A9X1C976</accession>
<sequence>MLLVALMLPTVVQFVHIFEDHEHYSCTEQKAHIHKSVTKCEICSFHLASFKYDIFEYPDLLITEVPVKPVANFIALHCHAFGTTNTQLRAPPIS</sequence>
<dbReference type="OrthoDB" id="1449138at2"/>
<dbReference type="AlphaFoldDB" id="A0A9X1C976"/>
<evidence type="ECO:0000313" key="1">
    <source>
        <dbReference type="EMBL" id="MBP1840586.1"/>
    </source>
</evidence>